<dbReference type="InterPro" id="IPR044595">
    <property type="entry name" value="KMD1-4"/>
</dbReference>
<evidence type="ECO:0000313" key="2">
    <source>
        <dbReference type="EMBL" id="KAL0926040.1"/>
    </source>
</evidence>
<keyword evidence="3" id="KW-1185">Reference proteome</keyword>
<evidence type="ECO:0000259" key="1">
    <source>
        <dbReference type="SMART" id="SM00256"/>
    </source>
</evidence>
<accession>A0ABD0VLT3</accession>
<proteinExistence type="predicted"/>
<dbReference type="PANTHER" id="PTHR46407:SF21">
    <property type="entry name" value="F-BOX_KELCH-REPEAT PROTEIN SKIP20"/>
    <property type="match status" value="1"/>
</dbReference>
<dbReference type="EMBL" id="JANQDX010000004">
    <property type="protein sequence ID" value="KAL0926040.1"/>
    <property type="molecule type" value="Genomic_DNA"/>
</dbReference>
<feature type="domain" description="F-box" evidence="1">
    <location>
        <begin position="154"/>
        <end position="194"/>
    </location>
</feature>
<dbReference type="InterPro" id="IPR036047">
    <property type="entry name" value="F-box-like_dom_sf"/>
</dbReference>
<dbReference type="CDD" id="cd22152">
    <property type="entry name" value="F-box_AtAFR-like"/>
    <property type="match status" value="2"/>
</dbReference>
<dbReference type="SUPFAM" id="SSF117281">
    <property type="entry name" value="Kelch motif"/>
    <property type="match status" value="1"/>
</dbReference>
<dbReference type="Gene3D" id="1.20.1280.50">
    <property type="match status" value="1"/>
</dbReference>
<dbReference type="Pfam" id="PF24681">
    <property type="entry name" value="Kelch_KLHDC2_KLHL20_DRC7"/>
    <property type="match status" value="1"/>
</dbReference>
<reference evidence="2 3" key="1">
    <citation type="journal article" date="2024" name="Plant Biotechnol. J.">
        <title>Dendrobium thyrsiflorum genome and its molecular insights into genes involved in important horticultural traits.</title>
        <authorList>
            <person name="Chen B."/>
            <person name="Wang J.Y."/>
            <person name="Zheng P.J."/>
            <person name="Li K.L."/>
            <person name="Liang Y.M."/>
            <person name="Chen X.F."/>
            <person name="Zhang C."/>
            <person name="Zhao X."/>
            <person name="He X."/>
            <person name="Zhang G.Q."/>
            <person name="Liu Z.J."/>
            <person name="Xu Q."/>
        </authorList>
    </citation>
    <scope>NUCLEOTIDE SEQUENCE [LARGE SCALE GENOMIC DNA]</scope>
    <source>
        <strain evidence="2">GZMU011</strain>
    </source>
</reference>
<dbReference type="InterPro" id="IPR006652">
    <property type="entry name" value="Kelch_1"/>
</dbReference>
<dbReference type="AlphaFoldDB" id="A0ABD0VLT3"/>
<sequence length="494" mass="55338">MLVDQSEAGEEAVCFMEGEQALIPGLPDDIAINCIARVPHRFLLELRLICRRWRNLLTARSFHRHKERIGLAEHLIFIIQARGDNLSLSVYTLSVYIATDGSWHRLISPKPIPMFTQCVALERRLILVGGWDPVKLEQMSDVFMEREQALIPGLPDDIAIDCIARVPHRFLPGLRLICRRWRNLLIARSFHRHRERIGSAEHLIFIGQVRWNNLSLLVYTLFVYIATDGSWHRLISPEPIPLFAHCVVVERRLILVGGCDPVRFKPMPDVWIVDLVTGEWRKGRPMSAMRSFFSCAVVGGRVYVAGGRDEMKNALRTAEIYDVEADEWAAMPVMAEERDESQGVAMRSKFWVISGYGTETLGQFTDSAEWYDPEKGVWLTEEGVCLEELGSSARFAGGDSLWCVGRIGAREYREGSGWNEVAQAPEGMTGTSCMAMMGGGKIFVMGATRDGGGTAGGRLVSSCWILDIGAGKWRRVETPAMFSGFAYSAAAVRI</sequence>
<dbReference type="SMART" id="SM00256">
    <property type="entry name" value="FBOX"/>
    <property type="match status" value="2"/>
</dbReference>
<dbReference type="PANTHER" id="PTHR46407">
    <property type="entry name" value="OS02G0208700 PROTEIN"/>
    <property type="match status" value="1"/>
</dbReference>
<feature type="domain" description="F-box" evidence="1">
    <location>
        <begin position="26"/>
        <end position="66"/>
    </location>
</feature>
<dbReference type="Pfam" id="PF00646">
    <property type="entry name" value="F-box"/>
    <property type="match status" value="2"/>
</dbReference>
<dbReference type="SUPFAM" id="SSF81383">
    <property type="entry name" value="F-box domain"/>
    <property type="match status" value="2"/>
</dbReference>
<dbReference type="InterPro" id="IPR001810">
    <property type="entry name" value="F-box_dom"/>
</dbReference>
<comment type="caution">
    <text evidence="2">The sequence shown here is derived from an EMBL/GenBank/DDBJ whole genome shotgun (WGS) entry which is preliminary data.</text>
</comment>
<organism evidence="2 3">
    <name type="scientific">Dendrobium thyrsiflorum</name>
    <name type="common">Pinecone-like raceme dendrobium</name>
    <name type="synonym">Orchid</name>
    <dbReference type="NCBI Taxonomy" id="117978"/>
    <lineage>
        <taxon>Eukaryota</taxon>
        <taxon>Viridiplantae</taxon>
        <taxon>Streptophyta</taxon>
        <taxon>Embryophyta</taxon>
        <taxon>Tracheophyta</taxon>
        <taxon>Spermatophyta</taxon>
        <taxon>Magnoliopsida</taxon>
        <taxon>Liliopsida</taxon>
        <taxon>Asparagales</taxon>
        <taxon>Orchidaceae</taxon>
        <taxon>Epidendroideae</taxon>
        <taxon>Malaxideae</taxon>
        <taxon>Dendrobiinae</taxon>
        <taxon>Dendrobium</taxon>
    </lineage>
</organism>
<dbReference type="InterPro" id="IPR015915">
    <property type="entry name" value="Kelch-typ_b-propeller"/>
</dbReference>
<dbReference type="Gene3D" id="2.120.10.80">
    <property type="entry name" value="Kelch-type beta propeller"/>
    <property type="match status" value="2"/>
</dbReference>
<name>A0ABD0VLT3_DENTH</name>
<gene>
    <name evidence="2" type="ORF">M5K25_004421</name>
</gene>
<evidence type="ECO:0000313" key="3">
    <source>
        <dbReference type="Proteomes" id="UP001552299"/>
    </source>
</evidence>
<protein>
    <recommendedName>
        <fullName evidence="1">F-box domain-containing protein</fullName>
    </recommendedName>
</protein>
<dbReference type="SMART" id="SM00612">
    <property type="entry name" value="Kelch"/>
    <property type="match status" value="2"/>
</dbReference>
<dbReference type="Proteomes" id="UP001552299">
    <property type="component" value="Unassembled WGS sequence"/>
</dbReference>